<dbReference type="InParanoid" id="B4D8A2"/>
<dbReference type="InterPro" id="IPR017853">
    <property type="entry name" value="GH"/>
</dbReference>
<dbReference type="Proteomes" id="UP000005824">
    <property type="component" value="Unassembled WGS sequence"/>
</dbReference>
<dbReference type="eggNOG" id="ENOG502Z89I">
    <property type="taxonomic scope" value="Bacteria"/>
</dbReference>
<sequence>MVDDAIALGVKHAALNCSLQRFVDLAGKPDSIQFPFEGHDYFFLPGPVAQLDAEVKPLSDRGVVVSLILLNYEGSDEALNRIYLHPRYDREARTNHMSAFNVVTPDGIRYLRAEVAFLAQRYSDPAAPHGRVWNYIVSNEVNSHWWWNNMGHATAGEVASDYERAVRLVHDAVRTASDNARIFLSLEHHWTIRYSPATPDRSCPGRELLEDFARLARERGDFDWNIAYHPYPEDLGDPRFWNDKTAQPGEDTPRITFKNIEVLPRYLAAHTELLWQGHPRHVILSEQGFHCRDVPEGERDQAAAYCAAWWKIAHLDGIDAFILHRHVDHSQEGLNLGLWTHKPGSIATPDRHRQMYEVFRVADTPEWEKAFAFALPVIGIQRWEELLP</sequence>
<feature type="domain" description="DUF5722" evidence="1">
    <location>
        <begin position="1"/>
        <end position="385"/>
    </location>
</feature>
<accession>B4D8A2</accession>
<comment type="caution">
    <text evidence="2">The sequence shown here is derived from an EMBL/GenBank/DDBJ whole genome shotgun (WGS) entry which is preliminary data.</text>
</comment>
<dbReference type="STRING" id="497964.CfE428DRAFT_5142"/>
<dbReference type="InterPro" id="IPR043780">
    <property type="entry name" value="DUF5722"/>
</dbReference>
<dbReference type="Gene3D" id="3.20.20.80">
    <property type="entry name" value="Glycosidases"/>
    <property type="match status" value="1"/>
</dbReference>
<evidence type="ECO:0000313" key="2">
    <source>
        <dbReference type="EMBL" id="EDY17295.1"/>
    </source>
</evidence>
<keyword evidence="3" id="KW-1185">Reference proteome</keyword>
<gene>
    <name evidence="2" type="ORF">CfE428DRAFT_5142</name>
</gene>
<dbReference type="EMBL" id="ABVL01000021">
    <property type="protein sequence ID" value="EDY17295.1"/>
    <property type="molecule type" value="Genomic_DNA"/>
</dbReference>
<proteinExistence type="predicted"/>
<organism evidence="2 3">
    <name type="scientific">Chthoniobacter flavus Ellin428</name>
    <dbReference type="NCBI Taxonomy" id="497964"/>
    <lineage>
        <taxon>Bacteria</taxon>
        <taxon>Pseudomonadati</taxon>
        <taxon>Verrucomicrobiota</taxon>
        <taxon>Spartobacteria</taxon>
        <taxon>Chthoniobacterales</taxon>
        <taxon>Chthoniobacteraceae</taxon>
        <taxon>Chthoniobacter</taxon>
    </lineage>
</organism>
<dbReference type="AlphaFoldDB" id="B4D8A2"/>
<dbReference type="SUPFAM" id="SSF51445">
    <property type="entry name" value="(Trans)glycosidases"/>
    <property type="match status" value="1"/>
</dbReference>
<evidence type="ECO:0000259" key="1">
    <source>
        <dbReference type="Pfam" id="PF18989"/>
    </source>
</evidence>
<protein>
    <recommendedName>
        <fullName evidence="1">DUF5722 domain-containing protein</fullName>
    </recommendedName>
</protein>
<name>B4D8A2_9BACT</name>
<reference evidence="2 3" key="1">
    <citation type="journal article" date="2011" name="J. Bacteriol.">
        <title>Genome sequence of Chthoniobacter flavus Ellin428, an aerobic heterotrophic soil bacterium.</title>
        <authorList>
            <person name="Kant R."/>
            <person name="van Passel M.W."/>
            <person name="Palva A."/>
            <person name="Lucas S."/>
            <person name="Lapidus A."/>
            <person name="Glavina Del Rio T."/>
            <person name="Dalin E."/>
            <person name="Tice H."/>
            <person name="Bruce D."/>
            <person name="Goodwin L."/>
            <person name="Pitluck S."/>
            <person name="Larimer F.W."/>
            <person name="Land M.L."/>
            <person name="Hauser L."/>
            <person name="Sangwan P."/>
            <person name="de Vos W.M."/>
            <person name="Janssen P.H."/>
            <person name="Smidt H."/>
        </authorList>
    </citation>
    <scope>NUCLEOTIDE SEQUENCE [LARGE SCALE GENOMIC DNA]</scope>
    <source>
        <strain evidence="2 3">Ellin428</strain>
    </source>
</reference>
<evidence type="ECO:0000313" key="3">
    <source>
        <dbReference type="Proteomes" id="UP000005824"/>
    </source>
</evidence>
<dbReference type="Pfam" id="PF18989">
    <property type="entry name" value="DUF5722"/>
    <property type="match status" value="1"/>
</dbReference>